<evidence type="ECO:0000259" key="3">
    <source>
        <dbReference type="Pfam" id="PF10099"/>
    </source>
</evidence>
<evidence type="ECO:0000256" key="1">
    <source>
        <dbReference type="SAM" id="MobiDB-lite"/>
    </source>
</evidence>
<dbReference type="Proteomes" id="UP000184085">
    <property type="component" value="Unassembled WGS sequence"/>
</dbReference>
<name>A0A1M4MVD6_9RHOB</name>
<evidence type="ECO:0000256" key="2">
    <source>
        <dbReference type="SAM" id="Phobius"/>
    </source>
</evidence>
<dbReference type="GO" id="GO:0005886">
    <property type="term" value="C:plasma membrane"/>
    <property type="evidence" value="ECO:0007669"/>
    <property type="project" value="InterPro"/>
</dbReference>
<organism evidence="4 5">
    <name type="scientific">Donghicola eburneus</name>
    <dbReference type="NCBI Taxonomy" id="393278"/>
    <lineage>
        <taxon>Bacteria</taxon>
        <taxon>Pseudomonadati</taxon>
        <taxon>Pseudomonadota</taxon>
        <taxon>Alphaproteobacteria</taxon>
        <taxon>Rhodobacterales</taxon>
        <taxon>Roseobacteraceae</taxon>
        <taxon>Donghicola</taxon>
    </lineage>
</organism>
<dbReference type="RefSeq" id="WP_072703424.1">
    <property type="nucleotide sequence ID" value="NZ_FMJB01000019.1"/>
</dbReference>
<proteinExistence type="predicted"/>
<sequence>MTDRSLGLLIDEVALGLADDDDVARLEAMAAADPIVAARLDHARATFALLDDTADPLPLPEDIWKRIDQSIDLAEAETAPVAANVSGQRASKTEESNVIELGAVRAQLSRWRLSAFAGLAAAVVLAVALSWTVMSPKEPAVIAVLLNDQGDAVALIEGRPDNTTRVTLLERPDVAANQVMQVWTKPDADGPPVSLGLLETGESRTLTIQGLPAPNAQQLYEITTEPAGGSPTNLPTGPILGKGLAKEPVI</sequence>
<dbReference type="EMBL" id="FMJB01000019">
    <property type="protein sequence ID" value="SCM66290.1"/>
    <property type="molecule type" value="Genomic_DNA"/>
</dbReference>
<dbReference type="InterPro" id="IPR018764">
    <property type="entry name" value="RskA_C"/>
</dbReference>
<feature type="domain" description="Anti-sigma K factor RskA C-terminal" evidence="3">
    <location>
        <begin position="117"/>
        <end position="239"/>
    </location>
</feature>
<keyword evidence="2" id="KW-0812">Transmembrane</keyword>
<evidence type="ECO:0000313" key="5">
    <source>
        <dbReference type="Proteomes" id="UP000184085"/>
    </source>
</evidence>
<dbReference type="AlphaFoldDB" id="A0A1M4MVD6"/>
<protein>
    <recommendedName>
        <fullName evidence="3">Anti-sigma K factor RskA C-terminal domain-containing protein</fullName>
    </recommendedName>
</protein>
<gene>
    <name evidence="4" type="ORF">KARMA_0464</name>
</gene>
<feature type="transmembrane region" description="Helical" evidence="2">
    <location>
        <begin position="113"/>
        <end position="134"/>
    </location>
</feature>
<feature type="region of interest" description="Disordered" evidence="1">
    <location>
        <begin position="224"/>
        <end position="250"/>
    </location>
</feature>
<keyword evidence="2" id="KW-0472">Membrane</keyword>
<accession>A0A1M4MVD6</accession>
<keyword evidence="5" id="KW-1185">Reference proteome</keyword>
<dbReference type="Pfam" id="PF10099">
    <property type="entry name" value="RskA_C"/>
    <property type="match status" value="1"/>
</dbReference>
<evidence type="ECO:0000313" key="4">
    <source>
        <dbReference type="EMBL" id="SCM66290.1"/>
    </source>
</evidence>
<keyword evidence="2" id="KW-1133">Transmembrane helix</keyword>
<reference evidence="5" key="1">
    <citation type="submission" date="2016-09" db="EMBL/GenBank/DDBJ databases">
        <authorList>
            <person name="Wibberg D."/>
        </authorList>
    </citation>
    <scope>NUCLEOTIDE SEQUENCE [LARGE SCALE GENOMIC DNA]</scope>
</reference>